<accession>A0A371BB90</accession>
<evidence type="ECO:0000313" key="2">
    <source>
        <dbReference type="Proteomes" id="UP000263993"/>
    </source>
</evidence>
<dbReference type="Proteomes" id="UP000263993">
    <property type="component" value="Unassembled WGS sequence"/>
</dbReference>
<dbReference type="AlphaFoldDB" id="A0A371BB90"/>
<name>A0A371BB90_9BRAD</name>
<protein>
    <submittedName>
        <fullName evidence="1">Uncharacterized protein</fullName>
    </submittedName>
</protein>
<proteinExistence type="predicted"/>
<comment type="caution">
    <text evidence="1">The sequence shown here is derived from an EMBL/GenBank/DDBJ whole genome shotgun (WGS) entry which is preliminary data.</text>
</comment>
<reference evidence="2" key="1">
    <citation type="submission" date="2018-08" db="EMBL/GenBank/DDBJ databases">
        <authorList>
            <person name="Kim S.-J."/>
            <person name="Jung G.-Y."/>
        </authorList>
    </citation>
    <scope>NUCLEOTIDE SEQUENCE [LARGE SCALE GENOMIC DNA]</scope>
    <source>
        <strain evidence="2">GY_H</strain>
    </source>
</reference>
<organism evidence="1 2">
    <name type="scientific">Undibacter mobilis</name>
    <dbReference type="NCBI Taxonomy" id="2292256"/>
    <lineage>
        <taxon>Bacteria</taxon>
        <taxon>Pseudomonadati</taxon>
        <taxon>Pseudomonadota</taxon>
        <taxon>Alphaproteobacteria</taxon>
        <taxon>Hyphomicrobiales</taxon>
        <taxon>Nitrobacteraceae</taxon>
        <taxon>Undibacter</taxon>
    </lineage>
</organism>
<keyword evidence="2" id="KW-1185">Reference proteome</keyword>
<dbReference type="EMBL" id="QRGO01000001">
    <property type="protein sequence ID" value="RDV04834.1"/>
    <property type="molecule type" value="Genomic_DNA"/>
</dbReference>
<gene>
    <name evidence="1" type="ORF">DXH78_09830</name>
</gene>
<sequence>MEFALTLFNDSIEALLLLPPASAAHHRHLGATTAVLKYAPRRLRLENGDEAIARAQADARYWRERAFKAETTLRALETRVQQLARRAQGR</sequence>
<evidence type="ECO:0000313" key="1">
    <source>
        <dbReference type="EMBL" id="RDV04834.1"/>
    </source>
</evidence>